<dbReference type="SUPFAM" id="SSF56214">
    <property type="entry name" value="4'-phosphopantetheinyl transferase"/>
    <property type="match status" value="2"/>
</dbReference>
<dbReference type="PANTHER" id="PTHR12215:SF10">
    <property type="entry name" value="L-AMINOADIPATE-SEMIALDEHYDE DEHYDROGENASE-PHOSPHOPANTETHEINYL TRANSFERASE"/>
    <property type="match status" value="1"/>
</dbReference>
<reference evidence="6" key="1">
    <citation type="journal article" date="2019" name="Int. J. Syst. Evol. Microbiol.">
        <title>The Global Catalogue of Microorganisms (GCM) 10K type strain sequencing project: providing services to taxonomists for standard genome sequencing and annotation.</title>
        <authorList>
            <consortium name="The Broad Institute Genomics Platform"/>
            <consortium name="The Broad Institute Genome Sequencing Center for Infectious Disease"/>
            <person name="Wu L."/>
            <person name="Ma J."/>
        </authorList>
    </citation>
    <scope>NUCLEOTIDE SEQUENCE [LARGE SCALE GENOMIC DNA]</scope>
    <source>
        <strain evidence="6">CGMCC 1.15180</strain>
    </source>
</reference>
<dbReference type="Pfam" id="PF22624">
    <property type="entry name" value="AASDHPPT_N"/>
    <property type="match status" value="1"/>
</dbReference>
<evidence type="ECO:0000256" key="2">
    <source>
        <dbReference type="ARBA" id="ARBA00022679"/>
    </source>
</evidence>
<dbReference type="InterPro" id="IPR037143">
    <property type="entry name" value="4-PPantetheinyl_Trfase_dom_sf"/>
</dbReference>
<dbReference type="PANTHER" id="PTHR12215">
    <property type="entry name" value="PHOSPHOPANTETHEINE TRANSFERASE"/>
    <property type="match status" value="1"/>
</dbReference>
<organism evidence="5 6">
    <name type="scientific">Belliella marina</name>
    <dbReference type="NCBI Taxonomy" id="1644146"/>
    <lineage>
        <taxon>Bacteria</taxon>
        <taxon>Pseudomonadati</taxon>
        <taxon>Bacteroidota</taxon>
        <taxon>Cytophagia</taxon>
        <taxon>Cytophagales</taxon>
        <taxon>Cyclobacteriaceae</taxon>
        <taxon>Belliella</taxon>
    </lineage>
</organism>
<feature type="domain" description="4'-phosphopantetheinyl transferase N-terminal" evidence="4">
    <location>
        <begin position="54"/>
        <end position="130"/>
    </location>
</feature>
<evidence type="ECO:0000313" key="6">
    <source>
        <dbReference type="Proteomes" id="UP001597361"/>
    </source>
</evidence>
<dbReference type="InterPro" id="IPR055066">
    <property type="entry name" value="AASDHPPT_N"/>
</dbReference>
<proteinExistence type="inferred from homology"/>
<comment type="caution">
    <text evidence="5">The sequence shown here is derived from an EMBL/GenBank/DDBJ whole genome shotgun (WGS) entry which is preliminary data.</text>
</comment>
<dbReference type="RefSeq" id="WP_376886696.1">
    <property type="nucleotide sequence ID" value="NZ_JBHUHR010000038.1"/>
</dbReference>
<comment type="similarity">
    <text evidence="1">Belongs to the P-Pant transferase superfamily. Gsp/Sfp/HetI/AcpT family.</text>
</comment>
<evidence type="ECO:0000256" key="1">
    <source>
        <dbReference type="ARBA" id="ARBA00010990"/>
    </source>
</evidence>
<keyword evidence="6" id="KW-1185">Reference proteome</keyword>
<evidence type="ECO:0000259" key="4">
    <source>
        <dbReference type="Pfam" id="PF22624"/>
    </source>
</evidence>
<dbReference type="Gene3D" id="3.90.470.20">
    <property type="entry name" value="4'-phosphopantetheinyl transferase domain"/>
    <property type="match status" value="2"/>
</dbReference>
<dbReference type="GO" id="GO:0016740">
    <property type="term" value="F:transferase activity"/>
    <property type="evidence" value="ECO:0007669"/>
    <property type="project" value="UniProtKB-KW"/>
</dbReference>
<dbReference type="Pfam" id="PF01648">
    <property type="entry name" value="ACPS"/>
    <property type="match status" value="1"/>
</dbReference>
<protein>
    <submittedName>
        <fullName evidence="5">4'-phosphopantetheinyl transferase family protein</fullName>
    </submittedName>
</protein>
<name>A0ABW4VQE4_9BACT</name>
<feature type="domain" description="4'-phosphopantetheinyl transferase" evidence="3">
    <location>
        <begin position="135"/>
        <end position="204"/>
    </location>
</feature>
<gene>
    <name evidence="5" type="ORF">ACFSKL_13260</name>
</gene>
<dbReference type="Proteomes" id="UP001597361">
    <property type="component" value="Unassembled WGS sequence"/>
</dbReference>
<dbReference type="InterPro" id="IPR050559">
    <property type="entry name" value="P-Pant_transferase_sf"/>
</dbReference>
<evidence type="ECO:0000313" key="5">
    <source>
        <dbReference type="EMBL" id="MFD2035765.1"/>
    </source>
</evidence>
<dbReference type="InterPro" id="IPR008278">
    <property type="entry name" value="4-PPantetheinyl_Trfase_dom"/>
</dbReference>
<keyword evidence="2 5" id="KW-0808">Transferase</keyword>
<evidence type="ECO:0000259" key="3">
    <source>
        <dbReference type="Pfam" id="PF01648"/>
    </source>
</evidence>
<accession>A0ABW4VQE4</accession>
<sequence>MQISLSCAEVVFENRPSIPGILANDEIQIWVIPSFPTMPHQELMELSRNSGFDALISPEDKFSIQKFVLDKGKNRKLMTILSRKLILADLLGIESSSLVIEIDIFGKPFLPTFRDVHFNVSHSGEFIVLAVGKVPVGIDLEFLDDYFDFYDMVGSIFQDTEKDKIKEDDKPVLKFFDFWTRKEAFLKAIGVGFRISPLDIKVAGKRNVFTLSKIKIDQTGWVCKSGQISPGYFCSLVHPDGVSSMEISIHYWKKFRNEINS</sequence>
<dbReference type="EMBL" id="JBHUHR010000038">
    <property type="protein sequence ID" value="MFD2035765.1"/>
    <property type="molecule type" value="Genomic_DNA"/>
</dbReference>